<evidence type="ECO:0000259" key="3">
    <source>
        <dbReference type="PROSITE" id="PS51061"/>
    </source>
</evidence>
<feature type="compositionally biased region" description="Basic residues" evidence="2">
    <location>
        <begin position="146"/>
        <end position="155"/>
    </location>
</feature>
<evidence type="ECO:0000256" key="1">
    <source>
        <dbReference type="ARBA" id="ARBA00022553"/>
    </source>
</evidence>
<feature type="compositionally biased region" description="Polar residues" evidence="2">
    <location>
        <begin position="488"/>
        <end position="535"/>
    </location>
</feature>
<evidence type="ECO:0000313" key="5">
    <source>
        <dbReference type="Proteomes" id="UP000054886"/>
    </source>
</evidence>
<feature type="domain" description="R3H" evidence="3">
    <location>
        <begin position="42"/>
        <end position="104"/>
    </location>
</feature>
<dbReference type="InterPro" id="IPR036867">
    <property type="entry name" value="R3H_dom_sf"/>
</dbReference>
<evidence type="ECO:0000256" key="2">
    <source>
        <dbReference type="SAM" id="MobiDB-lite"/>
    </source>
</evidence>
<dbReference type="GO" id="GO:0006012">
    <property type="term" value="P:galactose metabolic process"/>
    <property type="evidence" value="ECO:0007669"/>
    <property type="project" value="TreeGrafter"/>
</dbReference>
<keyword evidence="1" id="KW-0597">Phosphoprotein</keyword>
<evidence type="ECO:0000313" key="4">
    <source>
        <dbReference type="EMBL" id="KTB10455.1"/>
    </source>
</evidence>
<dbReference type="SUPFAM" id="SSF82708">
    <property type="entry name" value="R3H domain"/>
    <property type="match status" value="1"/>
</dbReference>
<dbReference type="Pfam" id="PF01424">
    <property type="entry name" value="R3H"/>
    <property type="match status" value="1"/>
</dbReference>
<keyword evidence="4" id="KW-0808">Transferase</keyword>
<feature type="compositionally biased region" description="Low complexity" evidence="2">
    <location>
        <begin position="184"/>
        <end position="193"/>
    </location>
</feature>
<dbReference type="PANTHER" id="PTHR15672">
    <property type="entry name" value="CAMP-REGULATED PHOSPHOPROTEIN 21 RELATED R3H DOMAIN CONTAINING PROTEIN"/>
    <property type="match status" value="1"/>
</dbReference>
<feature type="compositionally biased region" description="Polar residues" evidence="2">
    <location>
        <begin position="162"/>
        <end position="183"/>
    </location>
</feature>
<dbReference type="VEuPathDB" id="FungiDB:GVI51_J08965"/>
<organism evidence="4 5">
    <name type="scientific">Candida glabrata</name>
    <name type="common">Yeast</name>
    <name type="synonym">Torulopsis glabrata</name>
    <dbReference type="NCBI Taxonomy" id="5478"/>
    <lineage>
        <taxon>Eukaryota</taxon>
        <taxon>Fungi</taxon>
        <taxon>Dikarya</taxon>
        <taxon>Ascomycota</taxon>
        <taxon>Saccharomycotina</taxon>
        <taxon>Saccharomycetes</taxon>
        <taxon>Saccharomycetales</taxon>
        <taxon>Saccharomycetaceae</taxon>
        <taxon>Nakaseomyces</taxon>
    </lineage>
</organism>
<feature type="region of interest" description="Disordered" evidence="2">
    <location>
        <begin position="487"/>
        <end position="592"/>
    </location>
</feature>
<dbReference type="AlphaFoldDB" id="A0A0W0DF19"/>
<dbReference type="VEuPathDB" id="FungiDB:B1J91_J09130g"/>
<feature type="region of interest" description="Disordered" evidence="2">
    <location>
        <begin position="239"/>
        <end position="267"/>
    </location>
</feature>
<feature type="compositionally biased region" description="Polar residues" evidence="2">
    <location>
        <begin position="245"/>
        <end position="256"/>
    </location>
</feature>
<dbReference type="InterPro" id="IPR051937">
    <property type="entry name" value="R3H_domain_containing"/>
</dbReference>
<dbReference type="PANTHER" id="PTHR15672:SF8">
    <property type="entry name" value="PROTEIN ENCORE"/>
    <property type="match status" value="1"/>
</dbReference>
<feature type="region of interest" description="Disordered" evidence="2">
    <location>
        <begin position="128"/>
        <end position="194"/>
    </location>
</feature>
<feature type="region of interest" description="Disordered" evidence="2">
    <location>
        <begin position="314"/>
        <end position="369"/>
    </location>
</feature>
<dbReference type="Proteomes" id="UP000054886">
    <property type="component" value="Unassembled WGS sequence"/>
</dbReference>
<accession>A0A0W0DF19</accession>
<dbReference type="EMBL" id="LLZZ01000053">
    <property type="protein sequence ID" value="KTB10455.1"/>
    <property type="molecule type" value="Genomic_DNA"/>
</dbReference>
<feature type="compositionally biased region" description="Low complexity" evidence="2">
    <location>
        <begin position="345"/>
        <end position="369"/>
    </location>
</feature>
<gene>
    <name evidence="4" type="ORF">AO440_003156</name>
</gene>
<proteinExistence type="predicted"/>
<dbReference type="CDD" id="cd02642">
    <property type="entry name" value="R3H_encore_like"/>
    <property type="match status" value="1"/>
</dbReference>
<dbReference type="InterPro" id="IPR001374">
    <property type="entry name" value="R3H_dom"/>
</dbReference>
<dbReference type="Gene3D" id="3.30.1370.50">
    <property type="entry name" value="R3H-like domain"/>
    <property type="match status" value="1"/>
</dbReference>
<feature type="compositionally biased region" description="Polar residues" evidence="2">
    <location>
        <begin position="582"/>
        <end position="592"/>
    </location>
</feature>
<name>A0A0W0DF19_CANGB</name>
<sequence length="592" mass="66156">MEEKPNVSNSESSSKNVNDVDCEELGLSPAMITALFKRPHDRQFIIDKEQAIINFIDSNQNSLELRPMNSYYRMLSHQIAEYHHLRHVIARSNDVSVILFKVEDTHKFRNKKPLLKSLEPLYVTENKSTVSEEESKPANNSAGNTKKFKILKRSKSKDDAITDNSSQENIQLTSETPETPLQESNNSSSSALLEEQRLKKEEEYNQIRQNLFENVNGDEVIDDNSLNDEDDGVHTDLSEVFGDVKTNNDSENQDTANGKDESTSAPYYRVKIVQEKFGGINDSKNGASPQPDEFQTSRNSLLTNQEYQYHYKGYQNRNSRRSFHSSNSASSLGNDMNPGYKSKNRSGSFTRRSSNSSINSRRSSYNNNSEYGGLHYGKYMQQIPQGTPAGFPMPYMMYPPHQMMQYQQIPHLGMFAGAGTIPIDGTGVPFSTSAPYMYPIPIPPTTDGINVPGNAAGSMTANFTPFSPSLPNGVHMSPIMVPSVPRYNLNSTNHRSHYSSNNSESKGYTRNNKYQKNSYRNKITTEGGSNESFDGSESEKSIDNGSNNNDREGNAPSYRSRGNENGNSVSGDNSPKGEDILSLNQNLKTLSI</sequence>
<dbReference type="PROSITE" id="PS51061">
    <property type="entry name" value="R3H"/>
    <property type="match status" value="1"/>
</dbReference>
<dbReference type="VEuPathDB" id="FungiDB:CAGL0J09130g"/>
<comment type="caution">
    <text evidence="4">The sequence shown here is derived from an EMBL/GenBank/DDBJ whole genome shotgun (WGS) entry which is preliminary data.</text>
</comment>
<dbReference type="VEuPathDB" id="FungiDB:GWK60_J08943"/>
<feature type="compositionally biased region" description="Polar residues" evidence="2">
    <location>
        <begin position="563"/>
        <end position="573"/>
    </location>
</feature>
<dbReference type="GO" id="GO:0016301">
    <property type="term" value="F:kinase activity"/>
    <property type="evidence" value="ECO:0007669"/>
    <property type="project" value="UniProtKB-KW"/>
</dbReference>
<dbReference type="SMART" id="SM00393">
    <property type="entry name" value="R3H"/>
    <property type="match status" value="1"/>
</dbReference>
<dbReference type="GO" id="GO:0003676">
    <property type="term" value="F:nucleic acid binding"/>
    <property type="evidence" value="ECO:0007669"/>
    <property type="project" value="UniProtKB-UniRule"/>
</dbReference>
<keyword evidence="4" id="KW-0418">Kinase</keyword>
<protein>
    <submittedName>
        <fullName evidence="4">RNA-binding suppressor of PAS kinase protein 1</fullName>
    </submittedName>
</protein>
<reference evidence="4 5" key="1">
    <citation type="submission" date="2015-10" db="EMBL/GenBank/DDBJ databases">
        <title>Draft genomes sequences of Candida glabrata isolates 1A, 1B, 2A, 2B, 3A and 3B.</title>
        <authorList>
            <person name="Haavelsrud O.E."/>
            <person name="Gaustad P."/>
        </authorList>
    </citation>
    <scope>NUCLEOTIDE SEQUENCE [LARGE SCALE GENOMIC DNA]</scope>
    <source>
        <strain evidence="4">910700640</strain>
    </source>
</reference>